<dbReference type="Proteomes" id="UP001634007">
    <property type="component" value="Unassembled WGS sequence"/>
</dbReference>
<evidence type="ECO:0000256" key="4">
    <source>
        <dbReference type="PROSITE-ProRule" id="PRU00325"/>
    </source>
</evidence>
<dbReference type="PANTHER" id="PTHR31973">
    <property type="entry name" value="POLYPROTEIN, PUTATIVE-RELATED"/>
    <property type="match status" value="1"/>
</dbReference>
<comment type="caution">
    <text evidence="7">The sequence shown here is derived from an EMBL/GenBank/DDBJ whole genome shotgun (WGS) entry which is preliminary data.</text>
</comment>
<organism evidence="7 8">
    <name type="scientific">Eucalyptus globulus</name>
    <name type="common">Tasmanian blue gum</name>
    <dbReference type="NCBI Taxonomy" id="34317"/>
    <lineage>
        <taxon>Eukaryota</taxon>
        <taxon>Viridiplantae</taxon>
        <taxon>Streptophyta</taxon>
        <taxon>Embryophyta</taxon>
        <taxon>Tracheophyta</taxon>
        <taxon>Spermatophyta</taxon>
        <taxon>Magnoliopsida</taxon>
        <taxon>eudicotyledons</taxon>
        <taxon>Gunneridae</taxon>
        <taxon>Pentapetalae</taxon>
        <taxon>rosids</taxon>
        <taxon>malvids</taxon>
        <taxon>Myrtales</taxon>
        <taxon>Myrtaceae</taxon>
        <taxon>Myrtoideae</taxon>
        <taxon>Eucalypteae</taxon>
        <taxon>Eucalyptus</taxon>
    </lineage>
</organism>
<evidence type="ECO:0000256" key="1">
    <source>
        <dbReference type="ARBA" id="ARBA00022723"/>
    </source>
</evidence>
<dbReference type="EMBL" id="JBJKBG010000007">
    <property type="protein sequence ID" value="KAL3729745.1"/>
    <property type="molecule type" value="Genomic_DNA"/>
</dbReference>
<evidence type="ECO:0000313" key="7">
    <source>
        <dbReference type="EMBL" id="KAL3729745.1"/>
    </source>
</evidence>
<dbReference type="Pfam" id="PF04434">
    <property type="entry name" value="SWIM"/>
    <property type="match status" value="1"/>
</dbReference>
<keyword evidence="1" id="KW-0479">Metal-binding</keyword>
<feature type="compositionally biased region" description="Basic residues" evidence="5">
    <location>
        <begin position="177"/>
        <end position="187"/>
    </location>
</feature>
<feature type="region of interest" description="Disordered" evidence="5">
    <location>
        <begin position="158"/>
        <end position="187"/>
    </location>
</feature>
<protein>
    <recommendedName>
        <fullName evidence="6">SWIM-type domain-containing protein</fullName>
    </recommendedName>
</protein>
<keyword evidence="8" id="KW-1185">Reference proteome</keyword>
<evidence type="ECO:0000256" key="3">
    <source>
        <dbReference type="ARBA" id="ARBA00022833"/>
    </source>
</evidence>
<dbReference type="InterPro" id="IPR007527">
    <property type="entry name" value="Znf_SWIM"/>
</dbReference>
<feature type="region of interest" description="Disordered" evidence="5">
    <location>
        <begin position="75"/>
        <end position="99"/>
    </location>
</feature>
<evidence type="ECO:0000259" key="6">
    <source>
        <dbReference type="PROSITE" id="PS50966"/>
    </source>
</evidence>
<name>A0ABD3JQ82_EUCGL</name>
<dbReference type="SMART" id="SM00575">
    <property type="entry name" value="ZnF_PMZ"/>
    <property type="match status" value="1"/>
</dbReference>
<reference evidence="7 8" key="1">
    <citation type="submission" date="2024-11" db="EMBL/GenBank/DDBJ databases">
        <title>Chromosome-level genome assembly of Eucalyptus globulus Labill. provides insights into its genome evolution.</title>
        <authorList>
            <person name="Li X."/>
        </authorList>
    </citation>
    <scope>NUCLEOTIDE SEQUENCE [LARGE SCALE GENOMIC DNA]</scope>
    <source>
        <strain evidence="7">CL2024</strain>
        <tissue evidence="7">Fresh tender leaves</tissue>
    </source>
</reference>
<proteinExistence type="predicted"/>
<feature type="domain" description="SWIM-type" evidence="6">
    <location>
        <begin position="7"/>
        <end position="39"/>
    </location>
</feature>
<dbReference type="InterPro" id="IPR006564">
    <property type="entry name" value="Znf_PMZ"/>
</dbReference>
<evidence type="ECO:0000256" key="5">
    <source>
        <dbReference type="SAM" id="MobiDB-lite"/>
    </source>
</evidence>
<dbReference type="PROSITE" id="PS50966">
    <property type="entry name" value="ZF_SWIM"/>
    <property type="match status" value="1"/>
</dbReference>
<dbReference type="AlphaFoldDB" id="A0ABD3JQ82"/>
<sequence>MDKGEKYVVDVFKRDCSCRRWQLTGIPCPHAIYALNYKQDDAYDYLDECYRKAKFLAAYKNMMMSIRGQKFWKQTHREPPEPLPAKVKPDRRKLKRSREEGKVAIGTRISRIGIKMICQTCLKTGHNSLTCTTKKTGYTSSQTRFSRQNILVRRHTCKVTSGSGGNSTSVNPTVKGAKAKSCSKRQK</sequence>
<gene>
    <name evidence="7" type="ORF">ACJRO7_026825</name>
</gene>
<evidence type="ECO:0000313" key="8">
    <source>
        <dbReference type="Proteomes" id="UP001634007"/>
    </source>
</evidence>
<keyword evidence="2 4" id="KW-0863">Zinc-finger</keyword>
<keyword evidence="3" id="KW-0862">Zinc</keyword>
<dbReference type="PANTHER" id="PTHR31973:SF189">
    <property type="entry name" value="TRANSPOSASE, MUDR, PLANT, MULE TRANSPOSASE DOMAIN PROTEIN-RELATED"/>
    <property type="match status" value="1"/>
</dbReference>
<accession>A0ABD3JQ82</accession>
<evidence type="ECO:0000256" key="2">
    <source>
        <dbReference type="ARBA" id="ARBA00022771"/>
    </source>
</evidence>
<dbReference type="GO" id="GO:0008270">
    <property type="term" value="F:zinc ion binding"/>
    <property type="evidence" value="ECO:0007669"/>
    <property type="project" value="UniProtKB-KW"/>
</dbReference>